<accession>A0A5K7SEU3</accession>
<sequence length="46" mass="5386">MAKTHIDSSVYFLCYSYIEPQPSSSANFFGLKAYYILTQWQRLGFI</sequence>
<dbReference type="EMBL" id="AP018694">
    <property type="protein sequence ID" value="BBE19999.1"/>
    <property type="molecule type" value="Genomic_DNA"/>
</dbReference>
<proteinExistence type="predicted"/>
<evidence type="ECO:0000313" key="2">
    <source>
        <dbReference type="Proteomes" id="UP001193389"/>
    </source>
</evidence>
<reference evidence="1" key="1">
    <citation type="journal article" date="2020" name="Int. J. Syst. Evol. Microbiol.">
        <title>Aquipluma nitroreducens gen. nov. sp. nov., a novel facultatively anaerobic bacterium isolated from a freshwater lake.</title>
        <authorList>
            <person name="Watanabe M."/>
            <person name="Kojima H."/>
            <person name="Fukui M."/>
        </authorList>
    </citation>
    <scope>NUCLEOTIDE SEQUENCE</scope>
    <source>
        <strain evidence="1">MeG22</strain>
    </source>
</reference>
<name>A0A5K7SEU3_9BACT</name>
<keyword evidence="2" id="KW-1185">Reference proteome</keyword>
<protein>
    <submittedName>
        <fullName evidence="1">Uncharacterized protein</fullName>
    </submittedName>
</protein>
<evidence type="ECO:0000313" key="1">
    <source>
        <dbReference type="EMBL" id="BBE19999.1"/>
    </source>
</evidence>
<gene>
    <name evidence="1" type="ORF">AQPE_4190</name>
</gene>
<organism evidence="1 2">
    <name type="scientific">Aquipluma nitroreducens</name>
    <dbReference type="NCBI Taxonomy" id="2010828"/>
    <lineage>
        <taxon>Bacteria</taxon>
        <taxon>Pseudomonadati</taxon>
        <taxon>Bacteroidota</taxon>
        <taxon>Bacteroidia</taxon>
        <taxon>Marinilabiliales</taxon>
        <taxon>Prolixibacteraceae</taxon>
        <taxon>Aquipluma</taxon>
    </lineage>
</organism>
<dbReference type="KEGG" id="anf:AQPE_4190"/>
<dbReference type="Proteomes" id="UP001193389">
    <property type="component" value="Chromosome"/>
</dbReference>
<dbReference type="AlphaFoldDB" id="A0A5K7SEU3"/>